<proteinExistence type="inferred from homology"/>
<dbReference type="RefSeq" id="WP_201431426.1">
    <property type="nucleotide sequence ID" value="NZ_JAEQBW010000005.1"/>
</dbReference>
<dbReference type="InterPro" id="IPR008978">
    <property type="entry name" value="HSP20-like_chaperone"/>
</dbReference>
<dbReference type="EMBL" id="JAEQBW010000005">
    <property type="protein sequence ID" value="MBK6265745.1"/>
    <property type="molecule type" value="Genomic_DNA"/>
</dbReference>
<comment type="caution">
    <text evidence="4">The sequence shown here is derived from an EMBL/GenBank/DDBJ whole genome shotgun (WGS) entry which is preliminary data.</text>
</comment>
<dbReference type="PANTHER" id="PTHR11527">
    <property type="entry name" value="HEAT-SHOCK PROTEIN 20 FAMILY MEMBER"/>
    <property type="match status" value="1"/>
</dbReference>
<evidence type="ECO:0000256" key="2">
    <source>
        <dbReference type="RuleBase" id="RU003616"/>
    </source>
</evidence>
<sequence length="146" mass="16777">MTLIKYDQGLPNVANRSFSNFLDRFFNESFVNANKEMESFNPQVDVAEGKKEFELSVAVPGMKKSDFNIDMSDGKITISGERKFENEKDGKNYHSVETKYGAFSRTFYLPDNILEDKVEASYQDGILKVIIPKDEKKELKKTIQIK</sequence>
<gene>
    <name evidence="4" type="ORF">JKA74_11935</name>
</gene>
<comment type="similarity">
    <text evidence="1 2">Belongs to the small heat shock protein (HSP20) family.</text>
</comment>
<evidence type="ECO:0000259" key="3">
    <source>
        <dbReference type="PROSITE" id="PS01031"/>
    </source>
</evidence>
<evidence type="ECO:0000256" key="1">
    <source>
        <dbReference type="PROSITE-ProRule" id="PRU00285"/>
    </source>
</evidence>
<protein>
    <submittedName>
        <fullName evidence="4">Hsp20/alpha crystallin family protein</fullName>
    </submittedName>
</protein>
<dbReference type="Proteomes" id="UP000611723">
    <property type="component" value="Unassembled WGS sequence"/>
</dbReference>
<organism evidence="4 5">
    <name type="scientific">Marivirga aurantiaca</name>
    <dbReference type="NCBI Taxonomy" id="2802615"/>
    <lineage>
        <taxon>Bacteria</taxon>
        <taxon>Pseudomonadati</taxon>
        <taxon>Bacteroidota</taxon>
        <taxon>Cytophagia</taxon>
        <taxon>Cytophagales</taxon>
        <taxon>Marivirgaceae</taxon>
        <taxon>Marivirga</taxon>
    </lineage>
</organism>
<dbReference type="InterPro" id="IPR031107">
    <property type="entry name" value="Small_HSP"/>
</dbReference>
<dbReference type="SUPFAM" id="SSF49764">
    <property type="entry name" value="HSP20-like chaperones"/>
    <property type="match status" value="1"/>
</dbReference>
<dbReference type="CDD" id="cd06464">
    <property type="entry name" value="ACD_sHsps-like"/>
    <property type="match status" value="1"/>
</dbReference>
<dbReference type="PROSITE" id="PS01031">
    <property type="entry name" value="SHSP"/>
    <property type="match status" value="1"/>
</dbReference>
<dbReference type="Pfam" id="PF00011">
    <property type="entry name" value="HSP20"/>
    <property type="match status" value="1"/>
</dbReference>
<dbReference type="Gene3D" id="2.60.40.790">
    <property type="match status" value="1"/>
</dbReference>
<name>A0A934WZR1_9BACT</name>
<feature type="domain" description="SHSP" evidence="3">
    <location>
        <begin position="35"/>
        <end position="146"/>
    </location>
</feature>
<keyword evidence="5" id="KW-1185">Reference proteome</keyword>
<evidence type="ECO:0000313" key="5">
    <source>
        <dbReference type="Proteomes" id="UP000611723"/>
    </source>
</evidence>
<reference evidence="4" key="1">
    <citation type="submission" date="2021-01" db="EMBL/GenBank/DDBJ databases">
        <title>Marivirga aurantiaca sp. nov., isolated from intertidal surface sediments.</title>
        <authorList>
            <person name="Zhang M."/>
        </authorList>
    </citation>
    <scope>NUCLEOTIDE SEQUENCE</scope>
    <source>
        <strain evidence="4">S37H4</strain>
    </source>
</reference>
<accession>A0A934WZR1</accession>
<dbReference type="InterPro" id="IPR002068">
    <property type="entry name" value="A-crystallin/Hsp20_dom"/>
</dbReference>
<evidence type="ECO:0000313" key="4">
    <source>
        <dbReference type="EMBL" id="MBK6265745.1"/>
    </source>
</evidence>
<dbReference type="AlphaFoldDB" id="A0A934WZR1"/>